<sequence length="474" mass="54025">MSSSPQYEIQETEQSRFETSSADENESVSDGEQHVGEEVMYAHYDPSFEPQYEYEYIQRTVKRRGHLPKDSVKILKHWLYEHRFNAYPTEIEKHVLSQETGLTVLQISNWFINARRRYLPDMMRREGYDSMQYTITRRRKASNRGDSDDATNEVVYQKVNKIMRIQRVQDDGDEESQEEASNEYIIGENGIITSKKFNPWNADIHYGLTVNSAEKGGSTSADTPKTKTPAKAAPTFPSNLVMVKTASGKNVILKVLPQGSGSIPKAVILKPAKIIKRPVVKPQIVQQTIELPATTGEGTPRKTIILKPTKLMKKSIITSQIIPQPTTVQVMEEEIGIDENEFACESLKQEIFERNEQADETVVEEDDENEMPSEGVLEEEIVQEDVFVEQEVDPEAVFEEEELVQEEDEGIAEEEVVLDEGTFLSENIFDDAVKREPEEVFVNEVTLEQEVNEVTIEEDYDGNINEVTVVEDDN</sequence>
<feature type="DNA-binding region" description="Homeobox" evidence="8">
    <location>
        <begin position="60"/>
        <end position="122"/>
    </location>
</feature>
<dbReference type="SUPFAM" id="SSF46689">
    <property type="entry name" value="Homeodomain-like"/>
    <property type="match status" value="1"/>
</dbReference>
<dbReference type="EMBL" id="JBDJPC010000009">
    <property type="protein sequence ID" value="KAL1491128.1"/>
    <property type="molecule type" value="Genomic_DNA"/>
</dbReference>
<comment type="caution">
    <text evidence="11">The sequence shown here is derived from an EMBL/GenBank/DDBJ whole genome shotgun (WGS) entry which is preliminary data.</text>
</comment>
<evidence type="ECO:0000256" key="2">
    <source>
        <dbReference type="ARBA" id="ARBA00023015"/>
    </source>
</evidence>
<evidence type="ECO:0000256" key="1">
    <source>
        <dbReference type="ARBA" id="ARBA00004123"/>
    </source>
</evidence>
<feature type="region of interest" description="Disordered" evidence="9">
    <location>
        <begin position="1"/>
        <end position="32"/>
    </location>
</feature>
<dbReference type="InterPro" id="IPR009057">
    <property type="entry name" value="Homeodomain-like_sf"/>
</dbReference>
<dbReference type="InterPro" id="IPR008422">
    <property type="entry name" value="KN_HD"/>
</dbReference>
<proteinExistence type="inferred from homology"/>
<keyword evidence="12" id="KW-1185">Reference proteome</keyword>
<evidence type="ECO:0000256" key="5">
    <source>
        <dbReference type="ARBA" id="ARBA00023163"/>
    </source>
</evidence>
<keyword evidence="5" id="KW-0804">Transcription</keyword>
<evidence type="ECO:0000256" key="3">
    <source>
        <dbReference type="ARBA" id="ARBA00023125"/>
    </source>
</evidence>
<keyword evidence="2" id="KW-0805">Transcription regulation</keyword>
<evidence type="ECO:0000313" key="11">
    <source>
        <dbReference type="EMBL" id="KAL1491128.1"/>
    </source>
</evidence>
<comment type="similarity">
    <text evidence="7">Belongs to the TALE/TGIF homeobox family.</text>
</comment>
<evidence type="ECO:0000256" key="7">
    <source>
        <dbReference type="ARBA" id="ARBA00038021"/>
    </source>
</evidence>
<evidence type="ECO:0000256" key="6">
    <source>
        <dbReference type="ARBA" id="ARBA00023242"/>
    </source>
</evidence>
<name>A0ABD1E977_HYPHA</name>
<dbReference type="InterPro" id="IPR001356">
    <property type="entry name" value="HD"/>
</dbReference>
<dbReference type="GO" id="GO:0009887">
    <property type="term" value="P:animal organ morphogenesis"/>
    <property type="evidence" value="ECO:0007669"/>
    <property type="project" value="UniProtKB-ARBA"/>
</dbReference>
<keyword evidence="3 8" id="KW-0238">DNA-binding</keyword>
<evidence type="ECO:0000256" key="4">
    <source>
        <dbReference type="ARBA" id="ARBA00023155"/>
    </source>
</evidence>
<keyword evidence="4 8" id="KW-0371">Homeobox</keyword>
<dbReference type="CDD" id="cd00086">
    <property type="entry name" value="homeodomain"/>
    <property type="match status" value="1"/>
</dbReference>
<dbReference type="AlphaFoldDB" id="A0ABD1E977"/>
<protein>
    <recommendedName>
        <fullName evidence="10">Homeobox domain-containing protein</fullName>
    </recommendedName>
</protein>
<organism evidence="11 12">
    <name type="scientific">Hypothenemus hampei</name>
    <name type="common">Coffee berry borer</name>
    <dbReference type="NCBI Taxonomy" id="57062"/>
    <lineage>
        <taxon>Eukaryota</taxon>
        <taxon>Metazoa</taxon>
        <taxon>Ecdysozoa</taxon>
        <taxon>Arthropoda</taxon>
        <taxon>Hexapoda</taxon>
        <taxon>Insecta</taxon>
        <taxon>Pterygota</taxon>
        <taxon>Neoptera</taxon>
        <taxon>Endopterygota</taxon>
        <taxon>Coleoptera</taxon>
        <taxon>Polyphaga</taxon>
        <taxon>Cucujiformia</taxon>
        <taxon>Curculionidae</taxon>
        <taxon>Scolytinae</taxon>
        <taxon>Hypothenemus</taxon>
    </lineage>
</organism>
<gene>
    <name evidence="11" type="ORF">ABEB36_011770</name>
</gene>
<dbReference type="GO" id="GO:0000987">
    <property type="term" value="F:cis-regulatory region sequence-specific DNA binding"/>
    <property type="evidence" value="ECO:0007669"/>
    <property type="project" value="UniProtKB-ARBA"/>
</dbReference>
<dbReference type="InterPro" id="IPR050224">
    <property type="entry name" value="TALE_homeobox"/>
</dbReference>
<dbReference type="Pfam" id="PF05920">
    <property type="entry name" value="Homeobox_KN"/>
    <property type="match status" value="1"/>
</dbReference>
<feature type="domain" description="Homeobox" evidence="10">
    <location>
        <begin position="58"/>
        <end position="121"/>
    </location>
</feature>
<accession>A0ABD1E977</accession>
<dbReference type="GO" id="GO:0001654">
    <property type="term" value="P:eye development"/>
    <property type="evidence" value="ECO:0007669"/>
    <property type="project" value="UniProtKB-ARBA"/>
</dbReference>
<dbReference type="Proteomes" id="UP001566132">
    <property type="component" value="Unassembled WGS sequence"/>
</dbReference>
<dbReference type="GO" id="GO:0005634">
    <property type="term" value="C:nucleus"/>
    <property type="evidence" value="ECO:0007669"/>
    <property type="project" value="UniProtKB-SubCell"/>
</dbReference>
<evidence type="ECO:0000313" key="12">
    <source>
        <dbReference type="Proteomes" id="UP001566132"/>
    </source>
</evidence>
<keyword evidence="6 8" id="KW-0539">Nucleus</keyword>
<reference evidence="11 12" key="1">
    <citation type="submission" date="2024-05" db="EMBL/GenBank/DDBJ databases">
        <title>Genetic variation in Jamaican populations of the coffee berry borer (Hypothenemus hampei).</title>
        <authorList>
            <person name="Errbii M."/>
            <person name="Myrie A."/>
        </authorList>
    </citation>
    <scope>NUCLEOTIDE SEQUENCE [LARGE SCALE GENOMIC DNA]</scope>
    <source>
        <strain evidence="11">JA-Hopewell-2020-01-JO</strain>
        <tissue evidence="11">Whole body</tissue>
    </source>
</reference>
<evidence type="ECO:0000256" key="9">
    <source>
        <dbReference type="SAM" id="MobiDB-lite"/>
    </source>
</evidence>
<dbReference type="PANTHER" id="PTHR11850">
    <property type="entry name" value="HOMEOBOX PROTEIN TRANSCRIPTION FACTORS"/>
    <property type="match status" value="1"/>
</dbReference>
<dbReference type="SMART" id="SM00389">
    <property type="entry name" value="HOX"/>
    <property type="match status" value="1"/>
</dbReference>
<evidence type="ECO:0000256" key="8">
    <source>
        <dbReference type="PROSITE-ProRule" id="PRU00108"/>
    </source>
</evidence>
<dbReference type="PROSITE" id="PS50071">
    <property type="entry name" value="HOMEOBOX_2"/>
    <property type="match status" value="1"/>
</dbReference>
<dbReference type="GO" id="GO:0048646">
    <property type="term" value="P:anatomical structure formation involved in morphogenesis"/>
    <property type="evidence" value="ECO:0007669"/>
    <property type="project" value="UniProtKB-ARBA"/>
</dbReference>
<dbReference type="Gene3D" id="1.10.10.60">
    <property type="entry name" value="Homeodomain-like"/>
    <property type="match status" value="1"/>
</dbReference>
<comment type="subcellular location">
    <subcellularLocation>
        <location evidence="1 8">Nucleus</location>
    </subcellularLocation>
</comment>
<evidence type="ECO:0000259" key="10">
    <source>
        <dbReference type="PROSITE" id="PS50071"/>
    </source>
</evidence>
<dbReference type="FunFam" id="1.10.10.60:FF:000059">
    <property type="entry name" value="TGFB-induced factor homeobox 1"/>
    <property type="match status" value="1"/>
</dbReference>